<evidence type="ECO:0000256" key="1">
    <source>
        <dbReference type="ARBA" id="ARBA00004370"/>
    </source>
</evidence>
<dbReference type="SUPFAM" id="SSF56601">
    <property type="entry name" value="beta-lactamase/transpeptidase-like"/>
    <property type="match status" value="1"/>
</dbReference>
<dbReference type="PATRIC" id="fig|81857.3.peg.1869"/>
<protein>
    <submittedName>
        <fullName evidence="5">Penicillin-binding protein (Beta-lactamase class C)</fullName>
    </submittedName>
</protein>
<evidence type="ECO:0000256" key="3">
    <source>
        <dbReference type="SAM" id="MobiDB-lite"/>
    </source>
</evidence>
<dbReference type="STRING" id="81857.IV38_GL001852"/>
<proteinExistence type="predicted"/>
<evidence type="ECO:0000313" key="5">
    <source>
        <dbReference type="EMBL" id="KRN28011.1"/>
    </source>
</evidence>
<evidence type="ECO:0000259" key="4">
    <source>
        <dbReference type="Pfam" id="PF00144"/>
    </source>
</evidence>
<sequence length="403" mass="45570">MNKGSDSKMKQKKFWRWFSWSLIAIVILAAGAGAYYHYQYLPNHPQATKKVALNEQQAEETFSQNKQNQKNYPSRFDHDVPSKLTKADTKKIAGILNRSQFVGTALIVRNNKIIYQRGFGYADKAAGRKNNAKSLFQIASIQKSMTATLLMQLVDEGKVKFSDPISKYYPSIPHGNKITIRMMLDMHSGLFPGKAPTTMLTDKELVKYAVKHIKVHSINLHSYQPINYTLLSGIIERKTGKTYHDLIQTEFLDPLHLGHTGFMDTFDKEKDRTRAYEAIDPLNYYKKVQTENYVQYNNQLGTGNVYTSVGDLFKIEQAITQGKIIPKSSVNKLRDTNGGQYGGGVYNFTDYFSSHGVEGGYDSGLTLSKDGENGVVLLSNHKPLTTTMILSQQLYQIMLNETK</sequence>
<accession>A0A0R2FJY7</accession>
<dbReference type="InterPro" id="IPR001466">
    <property type="entry name" value="Beta-lactam-related"/>
</dbReference>
<dbReference type="Pfam" id="PF00144">
    <property type="entry name" value="Beta-lactamase"/>
    <property type="match status" value="1"/>
</dbReference>
<evidence type="ECO:0000313" key="8">
    <source>
        <dbReference type="Proteomes" id="UP000051751"/>
    </source>
</evidence>
<name>A0A0R2FJY7_9LACO</name>
<dbReference type="Proteomes" id="UP000051751">
    <property type="component" value="Unassembled WGS sequence"/>
</dbReference>
<dbReference type="GO" id="GO:0016020">
    <property type="term" value="C:membrane"/>
    <property type="evidence" value="ECO:0007669"/>
    <property type="project" value="UniProtKB-SubCell"/>
</dbReference>
<organism evidence="5 8">
    <name type="scientific">Lactobacillus selangorensis</name>
    <dbReference type="NCBI Taxonomy" id="81857"/>
    <lineage>
        <taxon>Bacteria</taxon>
        <taxon>Bacillati</taxon>
        <taxon>Bacillota</taxon>
        <taxon>Bacilli</taxon>
        <taxon>Lactobacillales</taxon>
        <taxon>Lactobacillaceae</taxon>
        <taxon>Lactobacillus</taxon>
    </lineage>
</organism>
<keyword evidence="7" id="KW-1185">Reference proteome</keyword>
<reference evidence="7 8" key="1">
    <citation type="journal article" date="2015" name="Genome Announc.">
        <title>Expanding the biotechnology potential of lactobacilli through comparative genomics of 213 strains and associated genera.</title>
        <authorList>
            <person name="Sun Z."/>
            <person name="Harris H.M."/>
            <person name="McCann A."/>
            <person name="Guo C."/>
            <person name="Argimon S."/>
            <person name="Zhang W."/>
            <person name="Yang X."/>
            <person name="Jeffery I.B."/>
            <person name="Cooney J.C."/>
            <person name="Kagawa T.F."/>
            <person name="Liu W."/>
            <person name="Song Y."/>
            <person name="Salvetti E."/>
            <person name="Wrobel A."/>
            <person name="Rasinkangas P."/>
            <person name="Parkhill J."/>
            <person name="Rea M.C."/>
            <person name="O'Sullivan O."/>
            <person name="Ritari J."/>
            <person name="Douillard F.P."/>
            <person name="Paul Ross R."/>
            <person name="Yang R."/>
            <person name="Briner A.E."/>
            <person name="Felis G.E."/>
            <person name="de Vos W.M."/>
            <person name="Barrangou R."/>
            <person name="Klaenhammer T.R."/>
            <person name="Caufield P.W."/>
            <person name="Cui Y."/>
            <person name="Zhang H."/>
            <person name="O'Toole P.W."/>
        </authorList>
    </citation>
    <scope>NUCLEOTIDE SEQUENCE [LARGE SCALE GENOMIC DNA]</scope>
    <source>
        <strain evidence="5 8">ATCC BAA-66</strain>
        <strain evidence="6 7">DSM 13344</strain>
    </source>
</reference>
<dbReference type="Proteomes" id="UP000051645">
    <property type="component" value="Unassembled WGS sequence"/>
</dbReference>
<dbReference type="PANTHER" id="PTHR46825">
    <property type="entry name" value="D-ALANYL-D-ALANINE-CARBOXYPEPTIDASE/ENDOPEPTIDASE AMPH"/>
    <property type="match status" value="1"/>
</dbReference>
<evidence type="ECO:0000313" key="7">
    <source>
        <dbReference type="Proteomes" id="UP000051645"/>
    </source>
</evidence>
<dbReference type="Gene3D" id="3.40.710.10">
    <property type="entry name" value="DD-peptidase/beta-lactamase superfamily"/>
    <property type="match status" value="1"/>
</dbReference>
<comment type="caution">
    <text evidence="5">The sequence shown here is derived from an EMBL/GenBank/DDBJ whole genome shotgun (WGS) entry which is preliminary data.</text>
</comment>
<dbReference type="InterPro" id="IPR012338">
    <property type="entry name" value="Beta-lactam/transpept-like"/>
</dbReference>
<feature type="compositionally biased region" description="Polar residues" evidence="3">
    <location>
        <begin position="58"/>
        <end position="72"/>
    </location>
</feature>
<dbReference type="EMBL" id="JQAT01000005">
    <property type="protein sequence ID" value="KRN28011.1"/>
    <property type="molecule type" value="Genomic_DNA"/>
</dbReference>
<keyword evidence="2" id="KW-0472">Membrane</keyword>
<feature type="domain" description="Beta-lactamase-related" evidence="4">
    <location>
        <begin position="98"/>
        <end position="383"/>
    </location>
</feature>
<gene>
    <name evidence="5" type="ORF">IV38_GL001852</name>
    <name evidence="6" type="ORF">IV40_GL001703</name>
</gene>
<comment type="subcellular location">
    <subcellularLocation>
        <location evidence="1">Membrane</location>
    </subcellularLocation>
</comment>
<dbReference type="EMBL" id="JQAZ01000006">
    <property type="protein sequence ID" value="KRN30518.1"/>
    <property type="molecule type" value="Genomic_DNA"/>
</dbReference>
<feature type="region of interest" description="Disordered" evidence="3">
    <location>
        <begin position="58"/>
        <end position="81"/>
    </location>
</feature>
<evidence type="ECO:0000313" key="6">
    <source>
        <dbReference type="EMBL" id="KRN30518.1"/>
    </source>
</evidence>
<dbReference type="PANTHER" id="PTHR46825:SF11">
    <property type="entry name" value="PENICILLIN-BINDING PROTEIN 4"/>
    <property type="match status" value="1"/>
</dbReference>
<dbReference type="AlphaFoldDB" id="A0A0R2FJY7"/>
<dbReference type="InterPro" id="IPR050491">
    <property type="entry name" value="AmpC-like"/>
</dbReference>
<evidence type="ECO:0000256" key="2">
    <source>
        <dbReference type="ARBA" id="ARBA00023136"/>
    </source>
</evidence>